<dbReference type="Proteomes" id="UP000299102">
    <property type="component" value="Unassembled WGS sequence"/>
</dbReference>
<gene>
    <name evidence="2" type="ORF">EVAR_32418_1</name>
</gene>
<reference evidence="2 3" key="1">
    <citation type="journal article" date="2019" name="Commun. Biol.">
        <title>The bagworm genome reveals a unique fibroin gene that provides high tensile strength.</title>
        <authorList>
            <person name="Kono N."/>
            <person name="Nakamura H."/>
            <person name="Ohtoshi R."/>
            <person name="Tomita M."/>
            <person name="Numata K."/>
            <person name="Arakawa K."/>
        </authorList>
    </citation>
    <scope>NUCLEOTIDE SEQUENCE [LARGE SCALE GENOMIC DNA]</scope>
</reference>
<accession>A0A4C1VMA6</accession>
<feature type="non-terminal residue" evidence="2">
    <location>
        <position position="71"/>
    </location>
</feature>
<protein>
    <submittedName>
        <fullName evidence="2">Uncharacterized protein</fullName>
    </submittedName>
</protein>
<organism evidence="2 3">
    <name type="scientific">Eumeta variegata</name>
    <name type="common">Bagworm moth</name>
    <name type="synonym">Eumeta japonica</name>
    <dbReference type="NCBI Taxonomy" id="151549"/>
    <lineage>
        <taxon>Eukaryota</taxon>
        <taxon>Metazoa</taxon>
        <taxon>Ecdysozoa</taxon>
        <taxon>Arthropoda</taxon>
        <taxon>Hexapoda</taxon>
        <taxon>Insecta</taxon>
        <taxon>Pterygota</taxon>
        <taxon>Neoptera</taxon>
        <taxon>Endopterygota</taxon>
        <taxon>Lepidoptera</taxon>
        <taxon>Glossata</taxon>
        <taxon>Ditrysia</taxon>
        <taxon>Tineoidea</taxon>
        <taxon>Psychidae</taxon>
        <taxon>Oiketicinae</taxon>
        <taxon>Eumeta</taxon>
    </lineage>
</organism>
<dbReference type="EMBL" id="BGZK01000367">
    <property type="protein sequence ID" value="GBP39487.1"/>
    <property type="molecule type" value="Genomic_DNA"/>
</dbReference>
<proteinExistence type="predicted"/>
<feature type="region of interest" description="Disordered" evidence="1">
    <location>
        <begin position="1"/>
        <end position="21"/>
    </location>
</feature>
<dbReference type="AlphaFoldDB" id="A0A4C1VMA6"/>
<comment type="caution">
    <text evidence="2">The sequence shown here is derived from an EMBL/GenBank/DDBJ whole genome shotgun (WGS) entry which is preliminary data.</text>
</comment>
<keyword evidence="3" id="KW-1185">Reference proteome</keyword>
<sequence length="71" mass="7734">MGQFDNKSYGGPLSLHHPFPTNPNSPAISSPCFFPIRYSTPTQDAGHALVTTQKLLMSMGGKDYLLSVDLH</sequence>
<evidence type="ECO:0000313" key="2">
    <source>
        <dbReference type="EMBL" id="GBP39487.1"/>
    </source>
</evidence>
<evidence type="ECO:0000256" key="1">
    <source>
        <dbReference type="SAM" id="MobiDB-lite"/>
    </source>
</evidence>
<evidence type="ECO:0000313" key="3">
    <source>
        <dbReference type="Proteomes" id="UP000299102"/>
    </source>
</evidence>
<name>A0A4C1VMA6_EUMVA</name>